<evidence type="ECO:0000256" key="2">
    <source>
        <dbReference type="SAM" id="SignalP"/>
    </source>
</evidence>
<feature type="compositionally biased region" description="Gly residues" evidence="1">
    <location>
        <begin position="121"/>
        <end position="130"/>
    </location>
</feature>
<dbReference type="Proteomes" id="UP001212602">
    <property type="component" value="Unassembled WGS sequence"/>
</dbReference>
<sequence>MTHRPLMLALALLAGAHAQAQQGGVAPVTVDRAEPASQQRMQPLPPLPSEAAAPAAPEPAAAQPTEMGSATRHLLALQRSGAAASAVPRPLPGDVAQRSRERYLKSFEHPIPEHFQSSVGGKSGQGAGGR</sequence>
<name>A0AAE3NEJ5_9BURK</name>
<dbReference type="RefSeq" id="WP_271429379.1">
    <property type="nucleotide sequence ID" value="NZ_JAQIPB010000008.1"/>
</dbReference>
<feature type="region of interest" description="Disordered" evidence="1">
    <location>
        <begin position="21"/>
        <end position="130"/>
    </location>
</feature>
<feature type="compositionally biased region" description="Low complexity" evidence="1">
    <location>
        <begin position="49"/>
        <end position="64"/>
    </location>
</feature>
<dbReference type="InterPro" id="IPR022053">
    <property type="entry name" value="DUF3613"/>
</dbReference>
<dbReference type="Pfam" id="PF12266">
    <property type="entry name" value="DUF3613"/>
    <property type="match status" value="1"/>
</dbReference>
<feature type="chain" id="PRO_5042165595" evidence="2">
    <location>
        <begin position="21"/>
        <end position="130"/>
    </location>
</feature>
<evidence type="ECO:0000256" key="1">
    <source>
        <dbReference type="SAM" id="MobiDB-lite"/>
    </source>
</evidence>
<dbReference type="EMBL" id="JAQIPB010000008">
    <property type="protein sequence ID" value="MDA7418169.1"/>
    <property type="molecule type" value="Genomic_DNA"/>
</dbReference>
<proteinExistence type="predicted"/>
<keyword evidence="2" id="KW-0732">Signal</keyword>
<gene>
    <name evidence="3" type="ORF">PGB34_17525</name>
</gene>
<dbReference type="AlphaFoldDB" id="A0AAE3NEJ5"/>
<protein>
    <submittedName>
        <fullName evidence="3">DUF3613 domain-containing protein</fullName>
    </submittedName>
</protein>
<evidence type="ECO:0000313" key="4">
    <source>
        <dbReference type="Proteomes" id="UP001212602"/>
    </source>
</evidence>
<organism evidence="3 4">
    <name type="scientific">Xenophilus arseniciresistens</name>
    <dbReference type="NCBI Taxonomy" id="1283306"/>
    <lineage>
        <taxon>Bacteria</taxon>
        <taxon>Pseudomonadati</taxon>
        <taxon>Pseudomonadota</taxon>
        <taxon>Betaproteobacteria</taxon>
        <taxon>Burkholderiales</taxon>
        <taxon>Comamonadaceae</taxon>
        <taxon>Xenophilus</taxon>
    </lineage>
</organism>
<feature type="signal peptide" evidence="2">
    <location>
        <begin position="1"/>
        <end position="20"/>
    </location>
</feature>
<reference evidence="3" key="1">
    <citation type="submission" date="2023-01" db="EMBL/GenBank/DDBJ databases">
        <title>Xenophilus mangrovi sp. nov., isolated from soil of Mangrove nature reserve.</title>
        <authorList>
            <person name="Xu S."/>
            <person name="Liu Z."/>
            <person name="Xu Y."/>
        </authorList>
    </citation>
    <scope>NUCLEOTIDE SEQUENCE</scope>
    <source>
        <strain evidence="3">YW8</strain>
    </source>
</reference>
<feature type="compositionally biased region" description="Basic and acidic residues" evidence="1">
    <location>
        <begin position="97"/>
        <end position="112"/>
    </location>
</feature>
<accession>A0AAE3NEJ5</accession>
<comment type="caution">
    <text evidence="3">The sequence shown here is derived from an EMBL/GenBank/DDBJ whole genome shotgun (WGS) entry which is preliminary data.</text>
</comment>
<evidence type="ECO:0000313" key="3">
    <source>
        <dbReference type="EMBL" id="MDA7418169.1"/>
    </source>
</evidence>
<keyword evidence="4" id="KW-1185">Reference proteome</keyword>